<reference evidence="6 7" key="1">
    <citation type="submission" date="2016-02" db="EMBL/GenBank/DDBJ databases">
        <authorList>
            <person name="Wen L."/>
            <person name="He K."/>
            <person name="Yang H."/>
        </authorList>
    </citation>
    <scope>NUCLEOTIDE SEQUENCE [LARGE SCALE GENOMIC DNA]</scope>
    <source>
        <strain evidence="6 7">CZ1127</strain>
    </source>
</reference>
<dbReference type="PANTHER" id="PTHR40394:SF2">
    <property type="entry name" value="QUINOL:CYTOCHROME C OXIDOREDUCTASE MEMBRANE PROTEIN"/>
    <property type="match status" value="1"/>
</dbReference>
<organism evidence="6 7">
    <name type="scientific">Wenyingzhuangia fucanilytica</name>
    <dbReference type="NCBI Taxonomy" id="1790137"/>
    <lineage>
        <taxon>Bacteria</taxon>
        <taxon>Pseudomonadati</taxon>
        <taxon>Bacteroidota</taxon>
        <taxon>Flavobacteriia</taxon>
        <taxon>Flavobacteriales</taxon>
        <taxon>Flavobacteriaceae</taxon>
        <taxon>Wenyingzhuangia</taxon>
    </lineage>
</organism>
<dbReference type="InterPro" id="IPR036909">
    <property type="entry name" value="Cyt_c-like_dom_sf"/>
</dbReference>
<gene>
    <name evidence="6" type="ORF">AXE80_09660</name>
</gene>
<dbReference type="PANTHER" id="PTHR40394">
    <property type="entry name" value="LIPOPROTEIN-RELATED"/>
    <property type="match status" value="1"/>
</dbReference>
<sequence>MSRLFKITTVIAIVTLVFTSCDKTKRNLQYMPDMYQSVSGEPYEESNVFSNGIEAQLPAEGSISRGHIPYEYPDTNEGYEDAKKNLKSPLTVADFDSNKEAQLFDIYCAVCHGKKGDGQGELVKREKFLGIPNYKDRDLTEGSIYHVIMHGKNMMGSHASQLTEKERWLIVKHVQELRNNLLK</sequence>
<dbReference type="Pfam" id="PF13442">
    <property type="entry name" value="Cytochrome_CBB3"/>
    <property type="match status" value="1"/>
</dbReference>
<evidence type="ECO:0000259" key="5">
    <source>
        <dbReference type="PROSITE" id="PS51007"/>
    </source>
</evidence>
<name>A0A1B1Y6Y0_9FLAO</name>
<dbReference type="OrthoDB" id="9796771at2"/>
<dbReference type="Proteomes" id="UP000092967">
    <property type="component" value="Chromosome"/>
</dbReference>
<evidence type="ECO:0000256" key="4">
    <source>
        <dbReference type="PROSITE-ProRule" id="PRU00433"/>
    </source>
</evidence>
<dbReference type="AlphaFoldDB" id="A0A1B1Y6Y0"/>
<evidence type="ECO:0000256" key="1">
    <source>
        <dbReference type="ARBA" id="ARBA00022617"/>
    </source>
</evidence>
<evidence type="ECO:0000313" key="7">
    <source>
        <dbReference type="Proteomes" id="UP000092967"/>
    </source>
</evidence>
<dbReference type="KEGG" id="wfu:AXE80_09660"/>
<dbReference type="GO" id="GO:0020037">
    <property type="term" value="F:heme binding"/>
    <property type="evidence" value="ECO:0007669"/>
    <property type="project" value="InterPro"/>
</dbReference>
<dbReference type="EMBL" id="CP014224">
    <property type="protein sequence ID" value="ANW96526.1"/>
    <property type="molecule type" value="Genomic_DNA"/>
</dbReference>
<keyword evidence="7" id="KW-1185">Reference proteome</keyword>
<dbReference type="PROSITE" id="PS51257">
    <property type="entry name" value="PROKAR_LIPOPROTEIN"/>
    <property type="match status" value="1"/>
</dbReference>
<dbReference type="RefSeq" id="WP_068826741.1">
    <property type="nucleotide sequence ID" value="NZ_CP014224.1"/>
</dbReference>
<keyword evidence="2 4" id="KW-0479">Metal-binding</keyword>
<evidence type="ECO:0000256" key="3">
    <source>
        <dbReference type="ARBA" id="ARBA00023004"/>
    </source>
</evidence>
<dbReference type="SUPFAM" id="SSF46626">
    <property type="entry name" value="Cytochrome c"/>
    <property type="match status" value="1"/>
</dbReference>
<dbReference type="Gene3D" id="1.10.760.10">
    <property type="entry name" value="Cytochrome c-like domain"/>
    <property type="match status" value="1"/>
</dbReference>
<dbReference type="PROSITE" id="PS51007">
    <property type="entry name" value="CYTC"/>
    <property type="match status" value="1"/>
</dbReference>
<dbReference type="GO" id="GO:0046872">
    <property type="term" value="F:metal ion binding"/>
    <property type="evidence" value="ECO:0007669"/>
    <property type="project" value="UniProtKB-KW"/>
</dbReference>
<dbReference type="InterPro" id="IPR009056">
    <property type="entry name" value="Cyt_c-like_dom"/>
</dbReference>
<feature type="domain" description="Cytochrome c" evidence="5">
    <location>
        <begin position="95"/>
        <end position="178"/>
    </location>
</feature>
<keyword evidence="1 4" id="KW-0349">Heme</keyword>
<proteinExistence type="predicted"/>
<accession>A0A1B1Y6Y0</accession>
<keyword evidence="3 4" id="KW-0408">Iron</keyword>
<protein>
    <submittedName>
        <fullName evidence="6">Cytochrome C</fullName>
    </submittedName>
</protein>
<dbReference type="STRING" id="1790137.AXE80_09660"/>
<dbReference type="GO" id="GO:0009055">
    <property type="term" value="F:electron transfer activity"/>
    <property type="evidence" value="ECO:0007669"/>
    <property type="project" value="InterPro"/>
</dbReference>
<evidence type="ECO:0000313" key="6">
    <source>
        <dbReference type="EMBL" id="ANW96526.1"/>
    </source>
</evidence>
<evidence type="ECO:0000256" key="2">
    <source>
        <dbReference type="ARBA" id="ARBA00022723"/>
    </source>
</evidence>